<reference evidence="3 4" key="1">
    <citation type="submission" date="2017-05" db="EMBL/GenBank/DDBJ databases">
        <title>The Genome Sequence of Tsuchiyaea wingfieldii DSM 27421.</title>
        <authorList>
            <person name="Cuomo C."/>
            <person name="Passer A."/>
            <person name="Billmyre B."/>
            <person name="Heitman J."/>
        </authorList>
    </citation>
    <scope>NUCLEOTIDE SEQUENCE [LARGE SCALE GENOMIC DNA]</scope>
    <source>
        <strain evidence="3 4">DSM 27421</strain>
    </source>
</reference>
<protein>
    <recommendedName>
        <fullName evidence="5">BZIP domain-containing protein</fullName>
    </recommendedName>
</protein>
<feature type="compositionally biased region" description="Basic and acidic residues" evidence="2">
    <location>
        <begin position="1"/>
        <end position="10"/>
    </location>
</feature>
<keyword evidence="4" id="KW-1185">Reference proteome</keyword>
<dbReference type="EMBL" id="NIDF01000094">
    <property type="protein sequence ID" value="TYJ53305.1"/>
    <property type="molecule type" value="Genomic_DNA"/>
</dbReference>
<comment type="caution">
    <text evidence="3">The sequence shown here is derived from an EMBL/GenBank/DDBJ whole genome shotgun (WGS) entry which is preliminary data.</text>
</comment>
<evidence type="ECO:0000256" key="2">
    <source>
        <dbReference type="SAM" id="MobiDB-lite"/>
    </source>
</evidence>
<keyword evidence="1" id="KW-0175">Coiled coil</keyword>
<dbReference type="Proteomes" id="UP000322245">
    <property type="component" value="Unassembled WGS sequence"/>
</dbReference>
<evidence type="ECO:0000256" key="1">
    <source>
        <dbReference type="SAM" id="Coils"/>
    </source>
</evidence>
<organism evidence="3 4">
    <name type="scientific">Cryptococcus floricola</name>
    <dbReference type="NCBI Taxonomy" id="2591691"/>
    <lineage>
        <taxon>Eukaryota</taxon>
        <taxon>Fungi</taxon>
        <taxon>Dikarya</taxon>
        <taxon>Basidiomycota</taxon>
        <taxon>Agaricomycotina</taxon>
        <taxon>Tremellomycetes</taxon>
        <taxon>Tremellales</taxon>
        <taxon>Cryptococcaceae</taxon>
        <taxon>Cryptococcus</taxon>
    </lineage>
</organism>
<feature type="compositionally biased region" description="Basic and acidic residues" evidence="2">
    <location>
        <begin position="65"/>
        <end position="74"/>
    </location>
</feature>
<accession>A0A5D3APD5</accession>
<name>A0A5D3APD5_9TREE</name>
<feature type="coiled-coil region" evidence="1">
    <location>
        <begin position="101"/>
        <end position="155"/>
    </location>
</feature>
<evidence type="ECO:0000313" key="3">
    <source>
        <dbReference type="EMBL" id="TYJ53305.1"/>
    </source>
</evidence>
<sequence length="241" mass="27138">MSDPNDDHNDIPLFYGSDNDNTQDADAGEPPSSSPTYQPLVPRVSDSGTAPLTEEELQHRAITADSRDQSTDDKIKRVMSQYTWAELAGKKNRTDEEKYVRRVLNNRRAALKSRNNQKKNQNSLESIYDDLASKISESNNTIAELTKAREEKDQQALTRDEYILSLESKLTGMENLFIQTGGILPWLVGPQQSWFSSEVALPEGEDGDDLWTDGQHVQFGEGSFLGPDMTQQDSTQMDYEQ</sequence>
<feature type="compositionally biased region" description="Polar residues" evidence="2">
    <location>
        <begin position="229"/>
        <end position="241"/>
    </location>
</feature>
<evidence type="ECO:0000313" key="4">
    <source>
        <dbReference type="Proteomes" id="UP000322245"/>
    </source>
</evidence>
<gene>
    <name evidence="3" type="ORF">B9479_006069</name>
</gene>
<feature type="region of interest" description="Disordered" evidence="2">
    <location>
        <begin position="1"/>
        <end position="74"/>
    </location>
</feature>
<proteinExistence type="predicted"/>
<dbReference type="AlphaFoldDB" id="A0A5D3APD5"/>
<feature type="region of interest" description="Disordered" evidence="2">
    <location>
        <begin position="206"/>
        <end position="241"/>
    </location>
</feature>
<evidence type="ECO:0008006" key="5">
    <source>
        <dbReference type="Google" id="ProtNLM"/>
    </source>
</evidence>